<dbReference type="AlphaFoldDB" id="A0AAV3XZA8"/>
<feature type="region of interest" description="Disordered" evidence="1">
    <location>
        <begin position="58"/>
        <end position="99"/>
    </location>
</feature>
<name>A0AAV3XZA8_9GAST</name>
<dbReference type="EMBL" id="BLXT01000311">
    <property type="protein sequence ID" value="GFN75989.1"/>
    <property type="molecule type" value="Genomic_DNA"/>
</dbReference>
<keyword evidence="3" id="KW-1185">Reference proteome</keyword>
<evidence type="ECO:0000313" key="3">
    <source>
        <dbReference type="Proteomes" id="UP000735302"/>
    </source>
</evidence>
<keyword evidence="2" id="KW-0436">Ligase</keyword>
<gene>
    <name evidence="2" type="ORF">PoB_000249500</name>
</gene>
<organism evidence="2 3">
    <name type="scientific">Plakobranchus ocellatus</name>
    <dbReference type="NCBI Taxonomy" id="259542"/>
    <lineage>
        <taxon>Eukaryota</taxon>
        <taxon>Metazoa</taxon>
        <taxon>Spiralia</taxon>
        <taxon>Lophotrochozoa</taxon>
        <taxon>Mollusca</taxon>
        <taxon>Gastropoda</taxon>
        <taxon>Heterobranchia</taxon>
        <taxon>Euthyneura</taxon>
        <taxon>Panpulmonata</taxon>
        <taxon>Sacoglossa</taxon>
        <taxon>Placobranchoidea</taxon>
        <taxon>Plakobranchidae</taxon>
        <taxon>Plakobranchus</taxon>
    </lineage>
</organism>
<dbReference type="GO" id="GO:0016874">
    <property type="term" value="F:ligase activity"/>
    <property type="evidence" value="ECO:0007669"/>
    <property type="project" value="UniProtKB-KW"/>
</dbReference>
<accession>A0AAV3XZA8</accession>
<comment type="caution">
    <text evidence="2">The sequence shown here is derived from an EMBL/GenBank/DDBJ whole genome shotgun (WGS) entry which is preliminary data.</text>
</comment>
<evidence type="ECO:0000256" key="1">
    <source>
        <dbReference type="SAM" id="MobiDB-lite"/>
    </source>
</evidence>
<protein>
    <submittedName>
        <fullName evidence="2">Succinyl-coa ligase alpha chain</fullName>
    </submittedName>
</protein>
<sequence>MWHQQKNILFKSNCKKCALQVMIKAHFDFTYTHTLFFTKTTFNVQCLSFINLQKCPSPPVTKQEGVGGKVDSESTMQGPFCRGFKPRYRRPGLTEGLKA</sequence>
<evidence type="ECO:0000313" key="2">
    <source>
        <dbReference type="EMBL" id="GFN75989.1"/>
    </source>
</evidence>
<dbReference type="Proteomes" id="UP000735302">
    <property type="component" value="Unassembled WGS sequence"/>
</dbReference>
<proteinExistence type="predicted"/>
<reference evidence="2 3" key="1">
    <citation type="journal article" date="2021" name="Elife">
        <title>Chloroplast acquisition without the gene transfer in kleptoplastic sea slugs, Plakobranchus ocellatus.</title>
        <authorList>
            <person name="Maeda T."/>
            <person name="Takahashi S."/>
            <person name="Yoshida T."/>
            <person name="Shimamura S."/>
            <person name="Takaki Y."/>
            <person name="Nagai Y."/>
            <person name="Toyoda A."/>
            <person name="Suzuki Y."/>
            <person name="Arimoto A."/>
            <person name="Ishii H."/>
            <person name="Satoh N."/>
            <person name="Nishiyama T."/>
            <person name="Hasebe M."/>
            <person name="Maruyama T."/>
            <person name="Minagawa J."/>
            <person name="Obokata J."/>
            <person name="Shigenobu S."/>
        </authorList>
    </citation>
    <scope>NUCLEOTIDE SEQUENCE [LARGE SCALE GENOMIC DNA]</scope>
</reference>